<comment type="caution">
    <text evidence="2">The sequence shown here is derived from an EMBL/GenBank/DDBJ whole genome shotgun (WGS) entry which is preliminary data.</text>
</comment>
<dbReference type="eggNOG" id="ENOG502S84A">
    <property type="taxonomic scope" value="Eukaryota"/>
</dbReference>
<dbReference type="STRING" id="86049.A0A1C1D053"/>
<feature type="region of interest" description="Disordered" evidence="1">
    <location>
        <begin position="1"/>
        <end position="49"/>
    </location>
</feature>
<evidence type="ECO:0008006" key="4">
    <source>
        <dbReference type="Google" id="ProtNLM"/>
    </source>
</evidence>
<gene>
    <name evidence="2" type="ORF">CLCR_00215</name>
</gene>
<accession>A0A1C1D053</accession>
<evidence type="ECO:0000256" key="1">
    <source>
        <dbReference type="SAM" id="MobiDB-lite"/>
    </source>
</evidence>
<protein>
    <recommendedName>
        <fullName evidence="4">Fungal specific transcription factor</fullName>
    </recommendedName>
</protein>
<reference evidence="3" key="1">
    <citation type="submission" date="2015-07" db="EMBL/GenBank/DDBJ databases">
        <authorList>
            <person name="Teixeira M.M."/>
            <person name="Souza R.C."/>
            <person name="Almeida L.G."/>
            <person name="Vicente V.A."/>
            <person name="de Hoog S."/>
            <person name="Bocca A.L."/>
            <person name="de Almeida S.R."/>
            <person name="Vasconcelos A.T."/>
            <person name="Felipe M.S."/>
        </authorList>
    </citation>
    <scope>NUCLEOTIDE SEQUENCE [LARGE SCALE GENOMIC DNA]</scope>
    <source>
        <strain evidence="3">KSF</strain>
    </source>
</reference>
<dbReference type="VEuPathDB" id="FungiDB:CLCR_00215"/>
<evidence type="ECO:0000313" key="3">
    <source>
        <dbReference type="Proteomes" id="UP000094526"/>
    </source>
</evidence>
<dbReference type="Proteomes" id="UP000094526">
    <property type="component" value="Unassembled WGS sequence"/>
</dbReference>
<name>A0A1C1D053_9EURO</name>
<evidence type="ECO:0000313" key="2">
    <source>
        <dbReference type="EMBL" id="OCT54108.1"/>
    </source>
</evidence>
<feature type="compositionally biased region" description="Polar residues" evidence="1">
    <location>
        <begin position="1"/>
        <end position="16"/>
    </location>
</feature>
<organism evidence="2 3">
    <name type="scientific">Cladophialophora carrionii</name>
    <dbReference type="NCBI Taxonomy" id="86049"/>
    <lineage>
        <taxon>Eukaryota</taxon>
        <taxon>Fungi</taxon>
        <taxon>Dikarya</taxon>
        <taxon>Ascomycota</taxon>
        <taxon>Pezizomycotina</taxon>
        <taxon>Eurotiomycetes</taxon>
        <taxon>Chaetothyriomycetidae</taxon>
        <taxon>Chaetothyriales</taxon>
        <taxon>Herpotrichiellaceae</taxon>
        <taxon>Cladophialophora</taxon>
    </lineage>
</organism>
<dbReference type="PANTHER" id="PTHR39474:SF1">
    <property type="entry name" value="FUNGAL SPECIFIC TRANSCRIPTION FACTOR"/>
    <property type="match status" value="1"/>
</dbReference>
<keyword evidence="3" id="KW-1185">Reference proteome</keyword>
<dbReference type="AlphaFoldDB" id="A0A1C1D053"/>
<dbReference type="VEuPathDB" id="FungiDB:G647_02591"/>
<proteinExistence type="predicted"/>
<dbReference type="PANTHER" id="PTHR39474">
    <property type="entry name" value="UNNAMED PRODUCT"/>
    <property type="match status" value="1"/>
</dbReference>
<dbReference type="OrthoDB" id="4590138at2759"/>
<sequence>MASTKPQQLENHSTQDSTKEDSVPSNSAPLALPPPSDVSASTSTSQTVKLDALGPMVINSDGTLSRIHNWAEMTEAERERTLRILGKRNQLRRENILAAEGESENGTVADGERS</sequence>
<dbReference type="EMBL" id="LGRB01000006">
    <property type="protein sequence ID" value="OCT54108.1"/>
    <property type="molecule type" value="Genomic_DNA"/>
</dbReference>